<feature type="region of interest" description="Disordered" evidence="1">
    <location>
        <begin position="70"/>
        <end position="89"/>
    </location>
</feature>
<organism evidence="2 3">
    <name type="scientific">Salinigranum rubrum</name>
    <dbReference type="NCBI Taxonomy" id="755307"/>
    <lineage>
        <taxon>Archaea</taxon>
        <taxon>Methanobacteriati</taxon>
        <taxon>Methanobacteriota</taxon>
        <taxon>Stenosarchaea group</taxon>
        <taxon>Halobacteria</taxon>
        <taxon>Halobacteriales</taxon>
        <taxon>Haloferacaceae</taxon>
        <taxon>Salinigranum</taxon>
    </lineage>
</organism>
<feature type="region of interest" description="Disordered" evidence="1">
    <location>
        <begin position="19"/>
        <end position="43"/>
    </location>
</feature>
<name>A0A2I8VJQ3_9EURY</name>
<dbReference type="PROSITE" id="PS51257">
    <property type="entry name" value="PROKAR_LIPOPROTEIN"/>
    <property type="match status" value="1"/>
</dbReference>
<keyword evidence="3" id="KW-1185">Reference proteome</keyword>
<evidence type="ECO:0000313" key="3">
    <source>
        <dbReference type="Proteomes" id="UP000236584"/>
    </source>
</evidence>
<reference evidence="2 3" key="1">
    <citation type="submission" date="2018-01" db="EMBL/GenBank/DDBJ databases">
        <title>Complete genome sequence of Salinigranum rubrum GX10T, an extremely halophilic archaeon isolated from a marine solar saltern.</title>
        <authorList>
            <person name="Han S."/>
        </authorList>
    </citation>
    <scope>NUCLEOTIDE SEQUENCE [LARGE SCALE GENOMIC DNA]</scope>
    <source>
        <strain evidence="2 3">GX10</strain>
    </source>
</reference>
<dbReference type="AlphaFoldDB" id="A0A2I8VJQ3"/>
<evidence type="ECO:0000313" key="2">
    <source>
        <dbReference type="EMBL" id="AUV82124.1"/>
    </source>
</evidence>
<gene>
    <name evidence="2" type="ORF">C2R22_11090</name>
</gene>
<accession>A0A2I8VJQ3</accession>
<proteinExistence type="predicted"/>
<dbReference type="EMBL" id="CP026309">
    <property type="protein sequence ID" value="AUV82124.1"/>
    <property type="molecule type" value="Genomic_DNA"/>
</dbReference>
<dbReference type="OrthoDB" id="346496at2157"/>
<dbReference type="RefSeq" id="WP_103425813.1">
    <property type="nucleotide sequence ID" value="NZ_CP026309.1"/>
</dbReference>
<evidence type="ECO:0000256" key="1">
    <source>
        <dbReference type="SAM" id="MobiDB-lite"/>
    </source>
</evidence>
<dbReference type="KEGG" id="srub:C2R22_11090"/>
<protein>
    <submittedName>
        <fullName evidence="2">Uncharacterized protein</fullName>
    </submittedName>
</protein>
<dbReference type="GeneID" id="35592643"/>
<dbReference type="Proteomes" id="UP000236584">
    <property type="component" value="Chromosome"/>
</dbReference>
<feature type="region of interest" description="Disordered" evidence="1">
    <location>
        <begin position="156"/>
        <end position="176"/>
    </location>
</feature>
<feature type="compositionally biased region" description="Polar residues" evidence="1">
    <location>
        <begin position="165"/>
        <end position="174"/>
    </location>
</feature>
<sequence>MRQPSRRDVVRSLAALSPSGLASCLGGDQGAATERPSTAETDCTTVETARQTATADDPTVTISDDCTAAEVPRPTDAATSPRAYPAAPDDLATSSVRTFVEAYETAYQYNRHLADNPRKIGRLNGLSVHVAESQVTVESEAEPRLVSVVVSGQASTHITGDAGPGSSTPETPTVTPLPAGHWPFESSYLVSERGLRRGGLVVECW</sequence>